<dbReference type="CDD" id="cd04481">
    <property type="entry name" value="RPA1_DBD_B_like"/>
    <property type="match status" value="1"/>
</dbReference>
<dbReference type="GO" id="GO:0003677">
    <property type="term" value="F:DNA binding"/>
    <property type="evidence" value="ECO:0007669"/>
    <property type="project" value="UniProtKB-KW"/>
</dbReference>
<feature type="domain" description="Replication factor A C-terminal" evidence="8">
    <location>
        <begin position="334"/>
        <end position="453"/>
    </location>
</feature>
<keyword evidence="5" id="KW-0238">DNA-binding</keyword>
<gene>
    <name evidence="10" type="ORF">URODEC1_LOCUS107496</name>
</gene>
<dbReference type="GO" id="GO:0008270">
    <property type="term" value="F:zinc ion binding"/>
    <property type="evidence" value="ECO:0007669"/>
    <property type="project" value="UniProtKB-KW"/>
</dbReference>
<dbReference type="AlphaFoldDB" id="A0ABC9FNG9"/>
<dbReference type="Proteomes" id="UP001497457">
    <property type="component" value="Chromosome 7b"/>
</dbReference>
<dbReference type="InterPro" id="IPR013955">
    <property type="entry name" value="Rep_factor-A_C"/>
</dbReference>
<dbReference type="CDD" id="cd04476">
    <property type="entry name" value="RPA1_DBD_C"/>
    <property type="match status" value="1"/>
</dbReference>
<feature type="domain" description="Replication protein A 70 kDa DNA-binding subunit B/D first OB fold" evidence="7">
    <location>
        <begin position="47"/>
        <end position="145"/>
    </location>
</feature>
<keyword evidence="2" id="KW-0479">Metal-binding</keyword>
<evidence type="ECO:0000256" key="4">
    <source>
        <dbReference type="ARBA" id="ARBA00022833"/>
    </source>
</evidence>
<dbReference type="CDD" id="cd04480">
    <property type="entry name" value="RPA1_DBD_A_like"/>
    <property type="match status" value="1"/>
</dbReference>
<evidence type="ECO:0000313" key="10">
    <source>
        <dbReference type="EMBL" id="CAL5079196.1"/>
    </source>
</evidence>
<evidence type="ECO:0000256" key="1">
    <source>
        <dbReference type="ARBA" id="ARBA00005690"/>
    </source>
</evidence>
<dbReference type="PANTHER" id="PTHR47165:SF3">
    <property type="entry name" value="RETROTRANSPOSON-LIKE PROTEIN"/>
    <property type="match status" value="1"/>
</dbReference>
<evidence type="ECO:0000256" key="5">
    <source>
        <dbReference type="ARBA" id="ARBA00023125"/>
    </source>
</evidence>
<evidence type="ECO:0000256" key="6">
    <source>
        <dbReference type="SAM" id="MobiDB-lite"/>
    </source>
</evidence>
<name>A0ABC9FNG9_9POAL</name>
<feature type="domain" description="Replication protein A OB" evidence="9">
    <location>
        <begin position="178"/>
        <end position="246"/>
    </location>
</feature>
<keyword evidence="4" id="KW-0862">Zinc</keyword>
<keyword evidence="3" id="KW-0863">Zinc-finger</keyword>
<keyword evidence="11" id="KW-1185">Reference proteome</keyword>
<feature type="region of interest" description="Disordered" evidence="6">
    <location>
        <begin position="471"/>
        <end position="590"/>
    </location>
</feature>
<dbReference type="Pfam" id="PF08646">
    <property type="entry name" value="Rep_fac-A_C"/>
    <property type="match status" value="1"/>
</dbReference>
<protein>
    <recommendedName>
        <fullName evidence="12">Replication factor A C-terminal domain-containing protein</fullName>
    </recommendedName>
</protein>
<dbReference type="InterPro" id="IPR003871">
    <property type="entry name" value="RFA1B/D_OB_1st"/>
</dbReference>
<dbReference type="Gene3D" id="2.40.50.140">
    <property type="entry name" value="Nucleic acid-binding proteins"/>
    <property type="match status" value="3"/>
</dbReference>
<evidence type="ECO:0000259" key="8">
    <source>
        <dbReference type="Pfam" id="PF08646"/>
    </source>
</evidence>
<dbReference type="InterPro" id="IPR012340">
    <property type="entry name" value="NA-bd_OB-fold"/>
</dbReference>
<dbReference type="InterPro" id="IPR047192">
    <property type="entry name" value="Euk_RPA1_DBD_C"/>
</dbReference>
<feature type="compositionally biased region" description="Polar residues" evidence="6">
    <location>
        <begin position="555"/>
        <end position="571"/>
    </location>
</feature>
<organism evidence="10 11">
    <name type="scientific">Urochloa decumbens</name>
    <dbReference type="NCBI Taxonomy" id="240449"/>
    <lineage>
        <taxon>Eukaryota</taxon>
        <taxon>Viridiplantae</taxon>
        <taxon>Streptophyta</taxon>
        <taxon>Embryophyta</taxon>
        <taxon>Tracheophyta</taxon>
        <taxon>Spermatophyta</taxon>
        <taxon>Magnoliopsida</taxon>
        <taxon>Liliopsida</taxon>
        <taxon>Poales</taxon>
        <taxon>Poaceae</taxon>
        <taxon>PACMAD clade</taxon>
        <taxon>Panicoideae</taxon>
        <taxon>Panicodae</taxon>
        <taxon>Paniceae</taxon>
        <taxon>Melinidinae</taxon>
        <taxon>Urochloa</taxon>
    </lineage>
</organism>
<dbReference type="Pfam" id="PF16900">
    <property type="entry name" value="REPA_OB_2"/>
    <property type="match status" value="1"/>
</dbReference>
<evidence type="ECO:0000313" key="11">
    <source>
        <dbReference type="Proteomes" id="UP001497457"/>
    </source>
</evidence>
<dbReference type="SUPFAM" id="SSF50249">
    <property type="entry name" value="Nucleic acid-binding proteins"/>
    <property type="match status" value="3"/>
</dbReference>
<evidence type="ECO:0000256" key="3">
    <source>
        <dbReference type="ARBA" id="ARBA00022771"/>
    </source>
</evidence>
<evidence type="ECO:0008006" key="12">
    <source>
        <dbReference type="Google" id="ProtNLM"/>
    </source>
</evidence>
<feature type="compositionally biased region" description="Low complexity" evidence="6">
    <location>
        <begin position="478"/>
        <end position="489"/>
    </location>
</feature>
<dbReference type="InterPro" id="IPR031657">
    <property type="entry name" value="REPA_OB_2"/>
</dbReference>
<sequence length="590" mass="66916">MSGTSATRRLLLPNLSLIRLSSPLDQVQREICLLVSNFVKMVKYTLLPELRLRDRQSEIRVRVARKWEYREDDNGPTQHIDLVLADEKGNVMHARIPQAQIAQHGPNIQENGTYIIKRFRVANLRDNYRPVHADYMLEFTCYTQIDVAENPPDTFPKYVYKLTEFDDLFTYVGQRTYFLDVLAIITEVAASDWKHFTGKNEPTLRRNVMLQDINGSELRLTLWGARAAEFNIDNVYNADDPKPIVTLFVGCLMKTFMGEHYLSGNYACKWYFNPEIPEAEIYYNRLQGQHIQIKRPDAPRELPPIPPAPPMVETKSLQELLSINPYDYPDNGYQCTVTIARLVPDTIWWYPGCRLCNKSMTPDGSGYKCRNCSHTGFEYRLKLVFIATDGTAEAEMICFGSTAVRIVGKSCDYVMRSVSRGHSVPPPIAAIVSEKFTFAIKLTDDSYRSEKKTFMVNSVITSYGKQRTIPQLKASARTSTHSSTSIPPTEQAFASPHDPSPQTPRAVQYTGKDAPPFEPETPEDPSARKRLFIADADDNQKPNETPEKKSKLEPSASNIGEDSLHQTSLKSNMPPEKHCGSKGSHSQKKK</sequence>
<comment type="similarity">
    <text evidence="1">Belongs to the replication factor A protein 1 family.</text>
</comment>
<reference evidence="11" key="1">
    <citation type="submission" date="2024-06" db="EMBL/GenBank/DDBJ databases">
        <authorList>
            <person name="Ryan C."/>
        </authorList>
    </citation>
    <scope>NUCLEOTIDE SEQUENCE [LARGE SCALE GENOMIC DNA]</scope>
</reference>
<evidence type="ECO:0000256" key="2">
    <source>
        <dbReference type="ARBA" id="ARBA00022723"/>
    </source>
</evidence>
<proteinExistence type="inferred from homology"/>
<dbReference type="PANTHER" id="PTHR47165">
    <property type="entry name" value="OS03G0429900 PROTEIN"/>
    <property type="match status" value="1"/>
</dbReference>
<reference evidence="10 11" key="2">
    <citation type="submission" date="2024-10" db="EMBL/GenBank/DDBJ databases">
        <authorList>
            <person name="Ryan C."/>
        </authorList>
    </citation>
    <scope>NUCLEOTIDE SEQUENCE [LARGE SCALE GENOMIC DNA]</scope>
</reference>
<dbReference type="Pfam" id="PF02721">
    <property type="entry name" value="DUF223"/>
    <property type="match status" value="1"/>
</dbReference>
<evidence type="ECO:0000259" key="9">
    <source>
        <dbReference type="Pfam" id="PF16900"/>
    </source>
</evidence>
<evidence type="ECO:0000259" key="7">
    <source>
        <dbReference type="Pfam" id="PF02721"/>
    </source>
</evidence>
<dbReference type="EMBL" id="OZ075117">
    <property type="protein sequence ID" value="CAL5079196.1"/>
    <property type="molecule type" value="Genomic_DNA"/>
</dbReference>
<accession>A0ABC9FNG9</accession>
<feature type="compositionally biased region" description="Basic and acidic residues" evidence="6">
    <location>
        <begin position="538"/>
        <end position="552"/>
    </location>
</feature>